<proteinExistence type="predicted"/>
<evidence type="ECO:0000313" key="2">
    <source>
        <dbReference type="EMBL" id="MBC5754960.1"/>
    </source>
</evidence>
<evidence type="ECO:0000256" key="1">
    <source>
        <dbReference type="SAM" id="MobiDB-lite"/>
    </source>
</evidence>
<gene>
    <name evidence="2" type="ORF">H8Z76_13305</name>
</gene>
<name>A0ABR7IDH2_9FIRM</name>
<dbReference type="Proteomes" id="UP000621540">
    <property type="component" value="Unassembled WGS sequence"/>
</dbReference>
<dbReference type="EMBL" id="JACOQH010000016">
    <property type="protein sequence ID" value="MBC5754960.1"/>
    <property type="molecule type" value="Genomic_DNA"/>
</dbReference>
<feature type="compositionally biased region" description="Basic residues" evidence="1">
    <location>
        <begin position="28"/>
        <end position="45"/>
    </location>
</feature>
<feature type="region of interest" description="Disordered" evidence="1">
    <location>
        <begin position="1"/>
        <end position="48"/>
    </location>
</feature>
<dbReference type="RefSeq" id="WP_186982826.1">
    <property type="nucleotide sequence ID" value="NZ_JACOQH010000016.1"/>
</dbReference>
<accession>A0ABR7IDH2</accession>
<feature type="compositionally biased region" description="Basic and acidic residues" evidence="1">
    <location>
        <begin position="1"/>
        <end position="10"/>
    </location>
</feature>
<organism evidence="2 3">
    <name type="scientific">Roseburia yibonii</name>
    <dbReference type="NCBI Taxonomy" id="2763063"/>
    <lineage>
        <taxon>Bacteria</taxon>
        <taxon>Bacillati</taxon>
        <taxon>Bacillota</taxon>
        <taxon>Clostridia</taxon>
        <taxon>Lachnospirales</taxon>
        <taxon>Lachnospiraceae</taxon>
        <taxon>Roseburia</taxon>
    </lineage>
</organism>
<sequence>MKQIQKRKESAGNTLRGVSFAPLEKAAGRRQTRKPFARRKAKGRNSHFSLRTRASWNQKMSILKFSLAATQLQSDLH</sequence>
<keyword evidence="3" id="KW-1185">Reference proteome</keyword>
<reference evidence="2 3" key="1">
    <citation type="submission" date="2020-08" db="EMBL/GenBank/DDBJ databases">
        <title>Genome public.</title>
        <authorList>
            <person name="Liu C."/>
            <person name="Sun Q."/>
        </authorList>
    </citation>
    <scope>NUCLEOTIDE SEQUENCE [LARGE SCALE GENOMIC DNA]</scope>
    <source>
        <strain evidence="2 3">BX0805</strain>
    </source>
</reference>
<comment type="caution">
    <text evidence="2">The sequence shown here is derived from an EMBL/GenBank/DDBJ whole genome shotgun (WGS) entry which is preliminary data.</text>
</comment>
<evidence type="ECO:0000313" key="3">
    <source>
        <dbReference type="Proteomes" id="UP000621540"/>
    </source>
</evidence>
<protein>
    <submittedName>
        <fullName evidence="2">Uncharacterized protein</fullName>
    </submittedName>
</protein>